<dbReference type="InterPro" id="IPR004909">
    <property type="entry name" value="Vir_Hsp90"/>
</dbReference>
<name>D2E4B0_9VIRU</name>
<sequence length="539" mass="59747">MALSSTSSYVPVSADDPQFLTLLRSFKGVSNVTDFAKDLMTYLNLHFATISGRFSVGGYSCNTWYAGTSGAVTAWPDSEGWGRHLLGNFIVGKKLLAHLHYPIESEIRSALGTPSAVLQAKLANVDIPVTVSSPFPYKVSRSAAKAHALNLGRGDKHTEDLIFCIGNYLGRLPDRAEVFGQKSLPIAAVRANVLSLDTGTDTTANEVRLATLNLRGRNKMGDPVEGVYFKTRAVEIRTVASFIFSDTHLDLVLTLPGVQLTILRCLQKYPVNAETFEDRVDGLVYVQAQVRRELSGLLPFKREVDLDTVLRNAVTLPGEIFRGDAKTIQPRHEKNTIGGVLMKVGSRFSVAEYSDLTRKLVAALLNANLHLEVSYTQAVLIILQRYIHYRTNALRFVNLPSRLDYYMKSRVHVVDFSRVDDVFASYQCTIPEIERAWCAPLAGVAYMLLKDTGGSFAKWKDLPNIPSHMNFDFVGYVNPIMLSKPEMESLSTLTARFRNKSTPVRGFKLGARLTNPIDHMVSELNLGAVEAQNLRRLVG</sequence>
<organism evidence="1">
    <name type="scientific">Grapevine leafroll-associated virus Carn</name>
    <dbReference type="NCBI Taxonomy" id="659661"/>
    <lineage>
        <taxon>Viruses</taxon>
    </lineage>
</organism>
<dbReference type="EMBL" id="FJ907331">
    <property type="protein sequence ID" value="ACT67479.1"/>
    <property type="molecule type" value="Genomic_RNA"/>
</dbReference>
<protein>
    <submittedName>
        <fullName evidence="1">p60</fullName>
    </submittedName>
</protein>
<reference evidence="1" key="1">
    <citation type="journal article" date="2010" name="Arch. Virol.">
        <title>A putative new ampelovirus associated with grapevine leafroll disease.</title>
        <authorList>
            <person name="Abou Ghanem-Sabanadzovic N."/>
            <person name="Sabanadzovic S."/>
            <person name="Uyemoto J.K."/>
            <person name="Golino D."/>
            <person name="Rowhani A."/>
        </authorList>
    </citation>
    <scope>NUCLEOTIDE SEQUENCE</scope>
    <source>
        <strain evidence="1">Carnelian</strain>
    </source>
</reference>
<evidence type="ECO:0000313" key="1">
    <source>
        <dbReference type="EMBL" id="ACT67479.1"/>
    </source>
</evidence>
<proteinExistence type="predicted"/>
<dbReference type="Pfam" id="PF03225">
    <property type="entry name" value="Viral_Hsp90"/>
    <property type="match status" value="1"/>
</dbReference>
<accession>D2E4B0</accession>